<dbReference type="SMART" id="SM00422">
    <property type="entry name" value="HTH_MERR"/>
    <property type="match status" value="1"/>
</dbReference>
<dbReference type="Gene3D" id="3.40.50.1390">
    <property type="entry name" value="Resolvase, N-terminal catalytic domain"/>
    <property type="match status" value="1"/>
</dbReference>
<dbReference type="Pfam" id="PF00239">
    <property type="entry name" value="Resolvase"/>
    <property type="match status" value="1"/>
</dbReference>
<dbReference type="PANTHER" id="PTHR30204">
    <property type="entry name" value="REDOX-CYCLING DRUG-SENSING TRANSCRIPTIONAL ACTIVATOR SOXR"/>
    <property type="match status" value="1"/>
</dbReference>
<evidence type="ECO:0000259" key="3">
    <source>
        <dbReference type="PROSITE" id="PS51736"/>
    </source>
</evidence>
<dbReference type="AlphaFoldDB" id="K4LM54"/>
<evidence type="ECO:0000313" key="4">
    <source>
        <dbReference type="EMBL" id="AFV13060.1"/>
    </source>
</evidence>
<dbReference type="KEGG" id="tpz:Tph_c28950"/>
<keyword evidence="1" id="KW-0238">DNA-binding</keyword>
<dbReference type="Gene3D" id="1.10.1660.10">
    <property type="match status" value="1"/>
</dbReference>
<reference evidence="4 5" key="1">
    <citation type="journal article" date="2012" name="BMC Genomics">
        <title>Genome-guided analysis of physiological and morphological traits of the fermentative acetate oxidizer Thermacetogenium phaeum.</title>
        <authorList>
            <person name="Oehler D."/>
            <person name="Poehlein A."/>
            <person name="Leimbach A."/>
            <person name="Muller N."/>
            <person name="Daniel R."/>
            <person name="Gottschalk G."/>
            <person name="Schink B."/>
        </authorList>
    </citation>
    <scope>NUCLEOTIDE SEQUENCE [LARGE SCALE GENOMIC DNA]</scope>
    <source>
        <strain evidence="5">ATCC BAA-254 / DSM 26808 / PB</strain>
    </source>
</reference>
<dbReference type="eggNOG" id="COG2452">
    <property type="taxonomic scope" value="Bacteria"/>
</dbReference>
<evidence type="ECO:0000256" key="1">
    <source>
        <dbReference type="ARBA" id="ARBA00023125"/>
    </source>
</evidence>
<dbReference type="PROSITE" id="PS00552">
    <property type="entry name" value="HTH_MERR_1"/>
    <property type="match status" value="1"/>
</dbReference>
<dbReference type="STRING" id="1089553.Tph_c28950"/>
<dbReference type="SUPFAM" id="SSF53041">
    <property type="entry name" value="Resolvase-like"/>
    <property type="match status" value="1"/>
</dbReference>
<dbReference type="GO" id="GO:0003700">
    <property type="term" value="F:DNA-binding transcription factor activity"/>
    <property type="evidence" value="ECO:0007669"/>
    <property type="project" value="InterPro"/>
</dbReference>
<dbReference type="InterPro" id="IPR047057">
    <property type="entry name" value="MerR_fam"/>
</dbReference>
<protein>
    <submittedName>
        <fullName evidence="4">MerR-like regulatory protein</fullName>
    </submittedName>
</protein>
<proteinExistence type="predicted"/>
<dbReference type="InterPro" id="IPR000551">
    <property type="entry name" value="MerR-type_HTH_dom"/>
</dbReference>
<keyword evidence="5" id="KW-1185">Reference proteome</keyword>
<dbReference type="SUPFAM" id="SSF46955">
    <property type="entry name" value="Putative DNA-binding domain"/>
    <property type="match status" value="1"/>
</dbReference>
<sequence length="118" mass="12994">MELLSIGEAAKRLGVHPNRLRAWEKQGLIRPVRLPSGQRRYPVEEINRILGTGGIKAESDAVVLYARESTKKQADAGNLERQMERLRVYAREKGYCVVAEYSDVASGLNQPSGIGTGA</sequence>
<accession>K4LM54</accession>
<dbReference type="InterPro" id="IPR036162">
    <property type="entry name" value="Resolvase-like_N_sf"/>
</dbReference>
<dbReference type="InterPro" id="IPR006119">
    <property type="entry name" value="Resolv_N"/>
</dbReference>
<dbReference type="PANTHER" id="PTHR30204:SF97">
    <property type="entry name" value="MERR FAMILY REGULATORY PROTEIN"/>
    <property type="match status" value="1"/>
</dbReference>
<dbReference type="HOGENOM" id="CLU_082093_2_1_9"/>
<gene>
    <name evidence="4" type="ordered locus">Tph_c28950</name>
</gene>
<feature type="domain" description="Resolvase/invertase-type recombinase catalytic" evidence="3">
    <location>
        <begin position="61"/>
        <end position="118"/>
    </location>
</feature>
<dbReference type="PROSITE" id="PS51736">
    <property type="entry name" value="RECOMBINASES_3"/>
    <property type="match status" value="1"/>
</dbReference>
<evidence type="ECO:0000313" key="5">
    <source>
        <dbReference type="Proteomes" id="UP000000467"/>
    </source>
</evidence>
<dbReference type="RefSeq" id="WP_015051918.1">
    <property type="nucleotide sequence ID" value="NC_018870.1"/>
</dbReference>
<dbReference type="Pfam" id="PF00376">
    <property type="entry name" value="MerR"/>
    <property type="match status" value="1"/>
</dbReference>
<organism evidence="4 5">
    <name type="scientific">Thermacetogenium phaeum (strain ATCC BAA-254 / DSM 26808 / PB)</name>
    <dbReference type="NCBI Taxonomy" id="1089553"/>
    <lineage>
        <taxon>Bacteria</taxon>
        <taxon>Bacillati</taxon>
        <taxon>Bacillota</taxon>
        <taxon>Clostridia</taxon>
        <taxon>Thermoanaerobacterales</taxon>
        <taxon>Thermoanaerobacteraceae</taxon>
        <taxon>Thermacetogenium</taxon>
    </lineage>
</organism>
<name>K4LM54_THEPS</name>
<dbReference type="CDD" id="cd04762">
    <property type="entry name" value="HTH_MerR-trunc"/>
    <property type="match status" value="1"/>
</dbReference>
<evidence type="ECO:0000259" key="2">
    <source>
        <dbReference type="PROSITE" id="PS50937"/>
    </source>
</evidence>
<feature type="domain" description="HTH merR-type" evidence="2">
    <location>
        <begin position="3"/>
        <end position="41"/>
    </location>
</feature>
<dbReference type="GO" id="GO:0003677">
    <property type="term" value="F:DNA binding"/>
    <property type="evidence" value="ECO:0007669"/>
    <property type="project" value="UniProtKB-KW"/>
</dbReference>
<dbReference type="GO" id="GO:0000150">
    <property type="term" value="F:DNA strand exchange activity"/>
    <property type="evidence" value="ECO:0007669"/>
    <property type="project" value="InterPro"/>
</dbReference>
<dbReference type="PROSITE" id="PS50937">
    <property type="entry name" value="HTH_MERR_2"/>
    <property type="match status" value="1"/>
</dbReference>
<dbReference type="EMBL" id="CP003732">
    <property type="protein sequence ID" value="AFV13060.1"/>
    <property type="molecule type" value="Genomic_DNA"/>
</dbReference>
<dbReference type="Proteomes" id="UP000000467">
    <property type="component" value="Chromosome"/>
</dbReference>
<dbReference type="InterPro" id="IPR009061">
    <property type="entry name" value="DNA-bd_dom_put_sf"/>
</dbReference>